<comment type="caution">
    <text evidence="1">The sequence shown here is derived from an EMBL/GenBank/DDBJ whole genome shotgun (WGS) entry which is preliminary data.</text>
</comment>
<keyword evidence="2" id="KW-1185">Reference proteome</keyword>
<gene>
    <name evidence="1" type="ORF">C3942_10930</name>
</gene>
<dbReference type="OrthoDB" id="7064861at2"/>
<accession>A0A2S5TFX6</accession>
<organism evidence="1 2">
    <name type="scientific">Solimonas fluminis</name>
    <dbReference type="NCBI Taxonomy" id="2086571"/>
    <lineage>
        <taxon>Bacteria</taxon>
        <taxon>Pseudomonadati</taxon>
        <taxon>Pseudomonadota</taxon>
        <taxon>Gammaproteobacteria</taxon>
        <taxon>Nevskiales</taxon>
        <taxon>Nevskiaceae</taxon>
        <taxon>Solimonas</taxon>
    </lineage>
</organism>
<name>A0A2S5TFX6_9GAMM</name>
<dbReference type="RefSeq" id="WP_104230420.1">
    <property type="nucleotide sequence ID" value="NZ_PSNW01000005.1"/>
</dbReference>
<proteinExistence type="predicted"/>
<evidence type="ECO:0000313" key="1">
    <source>
        <dbReference type="EMBL" id="PPE73906.1"/>
    </source>
</evidence>
<dbReference type="EMBL" id="PSNW01000005">
    <property type="protein sequence ID" value="PPE73906.1"/>
    <property type="molecule type" value="Genomic_DNA"/>
</dbReference>
<protein>
    <submittedName>
        <fullName evidence="1">Uncharacterized protein</fullName>
    </submittedName>
</protein>
<sequence length="112" mass="11942">MRRPTIIILLLGSNAWWAARLLDAGISYAYRGDSLQQTTEALRQSLAIIRAAVPPEATRESVLAAAAAAAPGAHPFEKEGYVWVGSLGLRFAENGRLAQAVPAWSPLGDEGE</sequence>
<dbReference type="AlphaFoldDB" id="A0A2S5TFX6"/>
<dbReference type="Proteomes" id="UP000238220">
    <property type="component" value="Unassembled WGS sequence"/>
</dbReference>
<evidence type="ECO:0000313" key="2">
    <source>
        <dbReference type="Proteomes" id="UP000238220"/>
    </source>
</evidence>
<reference evidence="1 2" key="1">
    <citation type="submission" date="2018-02" db="EMBL/GenBank/DDBJ databases">
        <title>Genome sequencing of Solimonas sp. HR-BB.</title>
        <authorList>
            <person name="Lee Y."/>
            <person name="Jeon C.O."/>
        </authorList>
    </citation>
    <scope>NUCLEOTIDE SEQUENCE [LARGE SCALE GENOMIC DNA]</scope>
    <source>
        <strain evidence="1 2">HR-BB</strain>
    </source>
</reference>